<dbReference type="InterPro" id="IPR019270">
    <property type="entry name" value="DUF2283"/>
</dbReference>
<organism evidence="1 2">
    <name type="scientific">Candidatus Daviesbacteria bacterium GW2011_GWB1_41_5</name>
    <dbReference type="NCBI Taxonomy" id="1618429"/>
    <lineage>
        <taxon>Bacteria</taxon>
        <taxon>Candidatus Daviesiibacteriota</taxon>
    </lineage>
</organism>
<evidence type="ECO:0000313" key="1">
    <source>
        <dbReference type="EMBL" id="KKS14197.1"/>
    </source>
</evidence>
<sequence length="82" mass="9903">MKRKRVLYEQKDDVLNIWISDKHFDYAEDEDGVIIHYSKDHEPVYIEILDASRFLGKEKKVYKKEIMPERTAMPILHQIKVK</sequence>
<dbReference type="Proteomes" id="UP000034753">
    <property type="component" value="Unassembled WGS sequence"/>
</dbReference>
<gene>
    <name evidence="1" type="ORF">UU67_C0005G0002</name>
</gene>
<name>A0A0G0WQ44_9BACT</name>
<protein>
    <recommendedName>
        <fullName evidence="3">DUF2283 domain-containing protein</fullName>
    </recommendedName>
</protein>
<accession>A0A0G0WQ44</accession>
<reference evidence="1 2" key="1">
    <citation type="journal article" date="2015" name="Nature">
        <title>rRNA introns, odd ribosomes, and small enigmatic genomes across a large radiation of phyla.</title>
        <authorList>
            <person name="Brown C.T."/>
            <person name="Hug L.A."/>
            <person name="Thomas B.C."/>
            <person name="Sharon I."/>
            <person name="Castelle C.J."/>
            <person name="Singh A."/>
            <person name="Wilkins M.J."/>
            <person name="Williams K.H."/>
            <person name="Banfield J.F."/>
        </authorList>
    </citation>
    <scope>NUCLEOTIDE SEQUENCE [LARGE SCALE GENOMIC DNA]</scope>
</reference>
<proteinExistence type="predicted"/>
<dbReference type="Pfam" id="PF10049">
    <property type="entry name" value="DUF2283"/>
    <property type="match status" value="1"/>
</dbReference>
<evidence type="ECO:0000313" key="2">
    <source>
        <dbReference type="Proteomes" id="UP000034753"/>
    </source>
</evidence>
<evidence type="ECO:0008006" key="3">
    <source>
        <dbReference type="Google" id="ProtNLM"/>
    </source>
</evidence>
<dbReference type="AlphaFoldDB" id="A0A0G0WQ44"/>
<comment type="caution">
    <text evidence="1">The sequence shown here is derived from an EMBL/GenBank/DDBJ whole genome shotgun (WGS) entry which is preliminary data.</text>
</comment>
<dbReference type="EMBL" id="LCBN01000005">
    <property type="protein sequence ID" value="KKS14197.1"/>
    <property type="molecule type" value="Genomic_DNA"/>
</dbReference>